<organism evidence="5 6">
    <name type="scientific">Candidatus Portnoybacteria bacterium CG_4_10_14_0_2_um_filter_44_20</name>
    <dbReference type="NCBI Taxonomy" id="1974799"/>
    <lineage>
        <taxon>Bacteria</taxon>
        <taxon>Candidatus Portnoyibacteriota</taxon>
    </lineage>
</organism>
<dbReference type="AlphaFoldDB" id="A0A2M7UDL6"/>
<dbReference type="InterPro" id="IPR001482">
    <property type="entry name" value="T2SS/T4SS_dom"/>
</dbReference>
<dbReference type="InterPro" id="IPR027417">
    <property type="entry name" value="P-loop_NTPase"/>
</dbReference>
<dbReference type="GO" id="GO:0016887">
    <property type="term" value="F:ATP hydrolysis activity"/>
    <property type="evidence" value="ECO:0007669"/>
    <property type="project" value="TreeGrafter"/>
</dbReference>
<name>A0A2M7UDL6_9BACT</name>
<evidence type="ECO:0000256" key="1">
    <source>
        <dbReference type="ARBA" id="ARBA00006611"/>
    </source>
</evidence>
<dbReference type="EMBL" id="PFOG01000169">
    <property type="protein sequence ID" value="PIZ69346.1"/>
    <property type="molecule type" value="Genomic_DNA"/>
</dbReference>
<reference evidence="6" key="1">
    <citation type="submission" date="2017-09" db="EMBL/GenBank/DDBJ databases">
        <title>Depth-based differentiation of microbial function through sediment-hosted aquifers and enrichment of novel symbionts in the deep terrestrial subsurface.</title>
        <authorList>
            <person name="Probst A.J."/>
            <person name="Ladd B."/>
            <person name="Jarett J.K."/>
            <person name="Geller-Mcgrath D.E."/>
            <person name="Sieber C.M.K."/>
            <person name="Emerson J.B."/>
            <person name="Anantharaman K."/>
            <person name="Thomas B.C."/>
            <person name="Malmstrom R."/>
            <person name="Stieglmeier M."/>
            <person name="Klingl A."/>
            <person name="Woyke T."/>
            <person name="Ryan C.M."/>
            <person name="Banfield J.F."/>
        </authorList>
    </citation>
    <scope>NUCLEOTIDE SEQUENCE [LARGE SCALE GENOMIC DNA]</scope>
</reference>
<feature type="domain" description="Bacterial type II secretion system protein E" evidence="4">
    <location>
        <begin position="205"/>
        <end position="219"/>
    </location>
</feature>
<dbReference type="PROSITE" id="PS00662">
    <property type="entry name" value="T2SP_E"/>
    <property type="match status" value="1"/>
</dbReference>
<dbReference type="Pfam" id="PF00437">
    <property type="entry name" value="T2SSE"/>
    <property type="match status" value="1"/>
</dbReference>
<dbReference type="GO" id="GO:0005524">
    <property type="term" value="F:ATP binding"/>
    <property type="evidence" value="ECO:0007669"/>
    <property type="project" value="UniProtKB-KW"/>
</dbReference>
<dbReference type="SUPFAM" id="SSF52540">
    <property type="entry name" value="P-loop containing nucleoside triphosphate hydrolases"/>
    <property type="match status" value="1"/>
</dbReference>
<comment type="similarity">
    <text evidence="1">Belongs to the GSP E family.</text>
</comment>
<evidence type="ECO:0000259" key="4">
    <source>
        <dbReference type="PROSITE" id="PS00662"/>
    </source>
</evidence>
<evidence type="ECO:0000256" key="3">
    <source>
        <dbReference type="ARBA" id="ARBA00022840"/>
    </source>
</evidence>
<proteinExistence type="inferred from homology"/>
<accession>A0A2M7UDL6</accession>
<evidence type="ECO:0000313" key="5">
    <source>
        <dbReference type="EMBL" id="PIZ69346.1"/>
    </source>
</evidence>
<dbReference type="Proteomes" id="UP000229805">
    <property type="component" value="Unassembled WGS sequence"/>
</dbReference>
<keyword evidence="2" id="KW-0547">Nucleotide-binding</keyword>
<keyword evidence="3" id="KW-0067">ATP-binding</keyword>
<dbReference type="SMART" id="SM00382">
    <property type="entry name" value="AAA"/>
    <property type="match status" value="1"/>
</dbReference>
<comment type="caution">
    <text evidence="5">The sequence shown here is derived from an EMBL/GenBank/DDBJ whole genome shotgun (WGS) entry which is preliminary data.</text>
</comment>
<gene>
    <name evidence="5" type="ORF">COY11_04570</name>
</gene>
<dbReference type="GO" id="GO:0005886">
    <property type="term" value="C:plasma membrane"/>
    <property type="evidence" value="ECO:0007669"/>
    <property type="project" value="TreeGrafter"/>
</dbReference>
<feature type="non-terminal residue" evidence="5">
    <location>
        <position position="1"/>
    </location>
</feature>
<dbReference type="PANTHER" id="PTHR30258:SF3">
    <property type="entry name" value="SLL1921 PROTEIN"/>
    <property type="match status" value="1"/>
</dbReference>
<dbReference type="Gene3D" id="3.40.50.300">
    <property type="entry name" value="P-loop containing nucleotide triphosphate hydrolases"/>
    <property type="match status" value="1"/>
</dbReference>
<evidence type="ECO:0000256" key="2">
    <source>
        <dbReference type="ARBA" id="ARBA00022741"/>
    </source>
</evidence>
<protein>
    <recommendedName>
        <fullName evidence="4">Bacterial type II secretion system protein E domain-containing protein</fullName>
    </recommendedName>
</protein>
<evidence type="ECO:0000313" key="6">
    <source>
        <dbReference type="Proteomes" id="UP000229805"/>
    </source>
</evidence>
<dbReference type="Gene3D" id="3.30.450.90">
    <property type="match status" value="1"/>
</dbReference>
<dbReference type="InterPro" id="IPR003593">
    <property type="entry name" value="AAA+_ATPase"/>
</dbReference>
<dbReference type="CDD" id="cd01129">
    <property type="entry name" value="PulE-GspE-like"/>
    <property type="match status" value="1"/>
</dbReference>
<dbReference type="PANTHER" id="PTHR30258">
    <property type="entry name" value="TYPE II SECRETION SYSTEM PROTEIN GSPE-RELATED"/>
    <property type="match status" value="1"/>
</dbReference>
<sequence length="404" mass="44743">KELPIIRIVDAFLKHAILQKASDIHVEPYEKEVVVRYRVDGLLRDVMILPKQVAPGIVARVKILSNLKLDEHRLPQDGRFKVETDDYKISFRVSVLPVYDGEKIVMRLLPEDSKGFTLESLGFLKKQIEILQRNIKEPNGLLLLTGPTGCGKTTTLYTIMDILNVPDVNISTVEDPIEYRMPRINQTQVNPKIGLTFASGLRSLLRQDPDILMVGEIRDSETASLAINAALTGHLVLSTLHTNSAAGSLPRLVDMKVEPFLVASTANCLIAQRLVRMLNPDTKEKYQLSDSEIKSLSGRFELESVLVVLKKEGLAGPKATFKTIEFYRPKGSPDCPDGYRGRVGIHEVLEVTPAIKELIVGGATAAQLEKQARSDGMVTMLEDGFIKAAQGLTSVEEILRVAKE</sequence>